<dbReference type="OrthoDB" id="9806661at2"/>
<dbReference type="HAMAP" id="MF_00151">
    <property type="entry name" value="PPAT_bact"/>
    <property type="match status" value="1"/>
</dbReference>
<dbReference type="InterPro" id="IPR004821">
    <property type="entry name" value="Cyt_trans-like"/>
</dbReference>
<evidence type="ECO:0000256" key="9">
    <source>
        <dbReference type="HAMAP-Rule" id="MF_00151"/>
    </source>
</evidence>
<dbReference type="UniPathway" id="UPA00241">
    <property type="reaction ID" value="UER00355"/>
</dbReference>
<dbReference type="STRING" id="1561.NPD11_197"/>
<keyword evidence="1 9" id="KW-0963">Cytoplasm</keyword>
<dbReference type="GO" id="GO:0015937">
    <property type="term" value="P:coenzyme A biosynthetic process"/>
    <property type="evidence" value="ECO:0007669"/>
    <property type="project" value="UniProtKB-UniRule"/>
</dbReference>
<dbReference type="RefSeq" id="WP_039316106.1">
    <property type="nucleotide sequence ID" value="NZ_CP006905.1"/>
</dbReference>
<dbReference type="GO" id="GO:0005737">
    <property type="term" value="C:cytoplasm"/>
    <property type="evidence" value="ECO:0007669"/>
    <property type="project" value="UniProtKB-SubCell"/>
</dbReference>
<keyword evidence="7 9" id="KW-0173">Coenzyme A biosynthesis</keyword>
<dbReference type="InterPro" id="IPR014729">
    <property type="entry name" value="Rossmann-like_a/b/a_fold"/>
</dbReference>
<feature type="binding site" evidence="9">
    <location>
        <position position="9"/>
    </location>
    <ligand>
        <name>substrate</name>
    </ligand>
</feature>
<feature type="binding site" evidence="9">
    <location>
        <position position="87"/>
    </location>
    <ligand>
        <name>substrate</name>
    </ligand>
</feature>
<dbReference type="Proteomes" id="UP000030635">
    <property type="component" value="Chromosome"/>
</dbReference>
<accession>A0A0A7FUX9</accession>
<comment type="catalytic activity">
    <reaction evidence="8 9">
        <text>(R)-4'-phosphopantetheine + ATP + H(+) = 3'-dephospho-CoA + diphosphate</text>
        <dbReference type="Rhea" id="RHEA:19801"/>
        <dbReference type="ChEBI" id="CHEBI:15378"/>
        <dbReference type="ChEBI" id="CHEBI:30616"/>
        <dbReference type="ChEBI" id="CHEBI:33019"/>
        <dbReference type="ChEBI" id="CHEBI:57328"/>
        <dbReference type="ChEBI" id="CHEBI:61723"/>
        <dbReference type="EC" id="2.7.7.3"/>
    </reaction>
</comment>
<keyword evidence="12" id="KW-1185">Reference proteome</keyword>
<dbReference type="PANTHER" id="PTHR21342">
    <property type="entry name" value="PHOSPHOPANTETHEINE ADENYLYLTRANSFERASE"/>
    <property type="match status" value="1"/>
</dbReference>
<feature type="binding site" evidence="9">
    <location>
        <position position="17"/>
    </location>
    <ligand>
        <name>ATP</name>
        <dbReference type="ChEBI" id="CHEBI:30616"/>
    </ligand>
</feature>
<keyword evidence="2 9" id="KW-0808">Transferase</keyword>
<dbReference type="SUPFAM" id="SSF52374">
    <property type="entry name" value="Nucleotidylyl transferase"/>
    <property type="match status" value="1"/>
</dbReference>
<comment type="pathway">
    <text evidence="9">Cofactor biosynthesis; coenzyme A biosynthesis; CoA from (R)-pantothenate: step 4/5.</text>
</comment>
<evidence type="ECO:0000256" key="2">
    <source>
        <dbReference type="ARBA" id="ARBA00022679"/>
    </source>
</evidence>
<name>A0A0A7FUX9_9CLOT</name>
<dbReference type="AlphaFoldDB" id="A0A0A7FUX9"/>
<feature type="binding site" evidence="9">
    <location>
        <position position="41"/>
    </location>
    <ligand>
        <name>substrate</name>
    </ligand>
</feature>
<dbReference type="Gene3D" id="3.40.50.620">
    <property type="entry name" value="HUPs"/>
    <property type="match status" value="1"/>
</dbReference>
<evidence type="ECO:0000256" key="4">
    <source>
        <dbReference type="ARBA" id="ARBA00022741"/>
    </source>
</evidence>
<dbReference type="GO" id="GO:0004595">
    <property type="term" value="F:pantetheine-phosphate adenylyltransferase activity"/>
    <property type="evidence" value="ECO:0007669"/>
    <property type="project" value="UniProtKB-UniRule"/>
</dbReference>
<feature type="binding site" evidence="9">
    <location>
        <begin position="123"/>
        <end position="129"/>
    </location>
    <ligand>
        <name>ATP</name>
        <dbReference type="ChEBI" id="CHEBI:30616"/>
    </ligand>
</feature>
<dbReference type="PANTHER" id="PTHR21342:SF1">
    <property type="entry name" value="PHOSPHOPANTETHEINE ADENYLYLTRANSFERASE"/>
    <property type="match status" value="1"/>
</dbReference>
<dbReference type="Pfam" id="PF01467">
    <property type="entry name" value="CTP_transf_like"/>
    <property type="match status" value="1"/>
</dbReference>
<dbReference type="KEGG" id="cbv:U729_2830"/>
<evidence type="ECO:0000256" key="7">
    <source>
        <dbReference type="ARBA" id="ARBA00022993"/>
    </source>
</evidence>
<evidence type="ECO:0000313" key="12">
    <source>
        <dbReference type="Proteomes" id="UP000030635"/>
    </source>
</evidence>
<feature type="domain" description="Cytidyltransferase-like" evidence="10">
    <location>
        <begin position="5"/>
        <end position="133"/>
    </location>
</feature>
<dbReference type="GO" id="GO:0005524">
    <property type="term" value="F:ATP binding"/>
    <property type="evidence" value="ECO:0007669"/>
    <property type="project" value="UniProtKB-KW"/>
</dbReference>
<dbReference type="HOGENOM" id="CLU_100149_0_1_9"/>
<comment type="subcellular location">
    <subcellularLocation>
        <location evidence="9">Cytoplasm</location>
    </subcellularLocation>
</comment>
<dbReference type="CDD" id="cd02163">
    <property type="entry name" value="PPAT"/>
    <property type="match status" value="1"/>
</dbReference>
<keyword evidence="4 9" id="KW-0547">Nucleotide-binding</keyword>
<protein>
    <recommendedName>
        <fullName evidence="9">Phosphopantetheine adenylyltransferase</fullName>
        <ecNumber evidence="9">2.7.7.3</ecNumber>
    </recommendedName>
    <alternativeName>
        <fullName evidence="9">Dephospho-CoA pyrophosphorylase</fullName>
    </alternativeName>
    <alternativeName>
        <fullName evidence="9">Pantetheine-phosphate adenylyltransferase</fullName>
        <shortName evidence="9">PPAT</shortName>
    </alternativeName>
</protein>
<dbReference type="EMBL" id="CP006905">
    <property type="protein sequence ID" value="AIY82740.1"/>
    <property type="molecule type" value="Genomic_DNA"/>
</dbReference>
<evidence type="ECO:0000256" key="3">
    <source>
        <dbReference type="ARBA" id="ARBA00022695"/>
    </source>
</evidence>
<dbReference type="EC" id="2.7.7.3" evidence="9"/>
<dbReference type="NCBIfam" id="TIGR01510">
    <property type="entry name" value="coaD_prev_kdtB"/>
    <property type="match status" value="1"/>
</dbReference>
<feature type="binding site" evidence="9">
    <location>
        <position position="73"/>
    </location>
    <ligand>
        <name>substrate</name>
    </ligand>
</feature>
<dbReference type="PRINTS" id="PR01020">
    <property type="entry name" value="LPSBIOSNTHSS"/>
</dbReference>
<feature type="binding site" evidence="9">
    <location>
        <begin position="88"/>
        <end position="90"/>
    </location>
    <ligand>
        <name>ATP</name>
        <dbReference type="ChEBI" id="CHEBI:30616"/>
    </ligand>
</feature>
<keyword evidence="5 9" id="KW-0067">ATP-binding</keyword>
<evidence type="ECO:0000256" key="6">
    <source>
        <dbReference type="ARBA" id="ARBA00022842"/>
    </source>
</evidence>
<feature type="binding site" evidence="9">
    <location>
        <begin position="9"/>
        <end position="10"/>
    </location>
    <ligand>
        <name>ATP</name>
        <dbReference type="ChEBI" id="CHEBI:30616"/>
    </ligand>
</feature>
<evidence type="ECO:0000259" key="10">
    <source>
        <dbReference type="Pfam" id="PF01467"/>
    </source>
</evidence>
<evidence type="ECO:0000313" key="11">
    <source>
        <dbReference type="EMBL" id="AIY82740.1"/>
    </source>
</evidence>
<organism evidence="11 12">
    <name type="scientific">Clostridium baratii str. Sullivan</name>
    <dbReference type="NCBI Taxonomy" id="1415775"/>
    <lineage>
        <taxon>Bacteria</taxon>
        <taxon>Bacillati</taxon>
        <taxon>Bacillota</taxon>
        <taxon>Clostridia</taxon>
        <taxon>Eubacteriales</taxon>
        <taxon>Clostridiaceae</taxon>
        <taxon>Clostridium</taxon>
    </lineage>
</organism>
<evidence type="ECO:0000256" key="8">
    <source>
        <dbReference type="ARBA" id="ARBA00029346"/>
    </source>
</evidence>
<dbReference type="eggNOG" id="COG0669">
    <property type="taxonomic scope" value="Bacteria"/>
</dbReference>
<evidence type="ECO:0000256" key="1">
    <source>
        <dbReference type="ARBA" id="ARBA00022490"/>
    </source>
</evidence>
<reference evidence="11 12" key="1">
    <citation type="journal article" date="2015" name="Infect. Genet. Evol.">
        <title>Genomic sequences of six botulinum neurotoxin-producing strains representing three clostridial species illustrate the mobility and diversity of botulinum neurotoxin genes.</title>
        <authorList>
            <person name="Smith T.J."/>
            <person name="Hill K.K."/>
            <person name="Xie G."/>
            <person name="Foley B.T."/>
            <person name="Williamson C.H."/>
            <person name="Foster J.T."/>
            <person name="Johnson S.L."/>
            <person name="Chertkov O."/>
            <person name="Teshima H."/>
            <person name="Gibbons H.S."/>
            <person name="Johnsky L.A."/>
            <person name="Karavis M.A."/>
            <person name="Smith L.A."/>
        </authorList>
    </citation>
    <scope>NUCLEOTIDE SEQUENCE [LARGE SCALE GENOMIC DNA]</scope>
    <source>
        <strain evidence="11">Sullivan</strain>
    </source>
</reference>
<evidence type="ECO:0000256" key="5">
    <source>
        <dbReference type="ARBA" id="ARBA00022840"/>
    </source>
</evidence>
<keyword evidence="3 9" id="KW-0548">Nucleotidyltransferase</keyword>
<feature type="binding site" evidence="9">
    <location>
        <position position="98"/>
    </location>
    <ligand>
        <name>ATP</name>
        <dbReference type="ChEBI" id="CHEBI:30616"/>
    </ligand>
</feature>
<dbReference type="NCBIfam" id="TIGR00125">
    <property type="entry name" value="cyt_tran_rel"/>
    <property type="match status" value="1"/>
</dbReference>
<proteinExistence type="inferred from homology"/>
<feature type="site" description="Transition state stabilizer" evidence="9">
    <location>
        <position position="17"/>
    </location>
</feature>
<gene>
    <name evidence="9 11" type="primary">coaD</name>
    <name evidence="11" type="ORF">U729_2830</name>
</gene>
<comment type="similarity">
    <text evidence="9">Belongs to the bacterial CoaD family.</text>
</comment>
<comment type="cofactor">
    <cofactor evidence="9">
        <name>Mg(2+)</name>
        <dbReference type="ChEBI" id="CHEBI:18420"/>
    </cofactor>
</comment>
<sequence length="160" mass="18026">MKTAIYPGSFDPITNGHLDVIKRGAKIFDRLIIAVLINVDKKGLFEIEERVELIKRVTKDIKNVEVVSFNGLLIDLLREKEADVILKGLRGVLDFEYEMQMALINNKLDSNVETLFMMTAAENSYISSSSVKQIAKFGGNINGLVPNEIINDIEKKINRD</sequence>
<keyword evidence="6 9" id="KW-0460">Magnesium</keyword>
<dbReference type="InterPro" id="IPR001980">
    <property type="entry name" value="PPAT"/>
</dbReference>
<dbReference type="GeneID" id="60853295"/>
<comment type="function">
    <text evidence="9">Reversibly transfers an adenylyl group from ATP to 4'-phosphopantetheine, yielding dephospho-CoA (dPCoA) and pyrophosphate.</text>
</comment>
<comment type="subunit">
    <text evidence="9">Homohexamer.</text>
</comment>